<dbReference type="EMBL" id="NIHT01000006">
    <property type="protein sequence ID" value="PLT76418.1"/>
    <property type="molecule type" value="Genomic_DNA"/>
</dbReference>
<evidence type="ECO:0000313" key="3">
    <source>
        <dbReference type="EMBL" id="MCZ0668912.1"/>
    </source>
</evidence>
<evidence type="ECO:0000256" key="2">
    <source>
        <dbReference type="ARBA" id="ARBA00022649"/>
    </source>
</evidence>
<dbReference type="EMBL" id="JAPRAY010000025">
    <property type="protein sequence ID" value="MCZ0668912.1"/>
    <property type="molecule type" value="Genomic_DNA"/>
</dbReference>
<comment type="similarity">
    <text evidence="1">Belongs to the RelB/DinJ antitoxin family.</text>
</comment>
<dbReference type="GO" id="GO:0006351">
    <property type="term" value="P:DNA-templated transcription"/>
    <property type="evidence" value="ECO:0007669"/>
    <property type="project" value="TreeGrafter"/>
</dbReference>
<dbReference type="Proteomes" id="UP000235093">
    <property type="component" value="Unassembled WGS sequence"/>
</dbReference>
<keyword evidence="2" id="KW-1277">Toxin-antitoxin system</keyword>
<dbReference type="InterPro" id="IPR013321">
    <property type="entry name" value="Arc_rbn_hlx_hlx"/>
</dbReference>
<dbReference type="EMBL" id="NIHS01000017">
    <property type="protein sequence ID" value="PLT71933.1"/>
    <property type="molecule type" value="Genomic_DNA"/>
</dbReference>
<evidence type="ECO:0000313" key="5">
    <source>
        <dbReference type="EMBL" id="MCZ7695171.1"/>
    </source>
</evidence>
<evidence type="ECO:0000256" key="1">
    <source>
        <dbReference type="ARBA" id="ARBA00010562"/>
    </source>
</evidence>
<accession>A0A2N5PMN6</accession>
<dbReference type="PANTHER" id="PTHR38781:SF1">
    <property type="entry name" value="ANTITOXIN DINJ-RELATED"/>
    <property type="match status" value="1"/>
</dbReference>
<evidence type="ECO:0000313" key="4">
    <source>
        <dbReference type="EMBL" id="MCZ0690818.1"/>
    </source>
</evidence>
<protein>
    <submittedName>
        <fullName evidence="3">Type II toxin-antitoxin system RelB/DinJ family antitoxin</fullName>
    </submittedName>
    <submittedName>
        <fullName evidence="7">Type II toxin-antitoxin system antitoxin, RelB/DinJ family</fullName>
    </submittedName>
</protein>
<evidence type="ECO:0000313" key="7">
    <source>
        <dbReference type="EMBL" id="PLT76418.1"/>
    </source>
</evidence>
<evidence type="ECO:0000313" key="8">
    <source>
        <dbReference type="Proteomes" id="UP000234891"/>
    </source>
</evidence>
<dbReference type="PANTHER" id="PTHR38781">
    <property type="entry name" value="ANTITOXIN DINJ-RELATED"/>
    <property type="match status" value="1"/>
</dbReference>
<dbReference type="NCBIfam" id="TIGR02384">
    <property type="entry name" value="RelB_DinJ"/>
    <property type="match status" value="1"/>
</dbReference>
<dbReference type="EMBL" id="JAPRBD010000021">
    <property type="protein sequence ID" value="MCZ0690818.1"/>
    <property type="molecule type" value="Genomic_DNA"/>
</dbReference>
<reference evidence="3" key="2">
    <citation type="submission" date="2022-11" db="EMBL/GenBank/DDBJ databases">
        <title>Temperate bacteriophages infecting mucin-degrading bacterium Ruminococcus gnavus from the human gut.</title>
        <authorList>
            <person name="Buttimer C."/>
        </authorList>
    </citation>
    <scope>NUCLEOTIDE SEQUENCE</scope>
    <source>
        <strain evidence="3">CCUG 49994</strain>
        <strain evidence="4">CCUG 52279</strain>
    </source>
</reference>
<reference evidence="8 9" key="1">
    <citation type="journal article" date="2017" name="Genome Med.">
        <title>A novel Ruminococcus gnavus clade enriched in inflammatory bowel disease patients.</title>
        <authorList>
            <person name="Hall A.B."/>
            <person name="Yassour M."/>
            <person name="Sauk J."/>
            <person name="Garner A."/>
            <person name="Jiang X."/>
            <person name="Arthur T."/>
            <person name="Lagoudas G.K."/>
            <person name="Vatanen T."/>
            <person name="Fornelos N."/>
            <person name="Wilson R."/>
            <person name="Bertha M."/>
            <person name="Cohen M."/>
            <person name="Garber J."/>
            <person name="Khalili H."/>
            <person name="Gevers D."/>
            <person name="Ananthakrishnan A.N."/>
            <person name="Kugathasan S."/>
            <person name="Lander E.S."/>
            <person name="Blainey P."/>
            <person name="Vlamakis H."/>
            <person name="Xavier R.J."/>
            <person name="Huttenhower C."/>
        </authorList>
    </citation>
    <scope>NUCLEOTIDE SEQUENCE [LARGE SCALE GENOMIC DNA]</scope>
    <source>
        <strain evidence="6 8">RJX1124</strain>
        <strain evidence="7 9">RJX1125</strain>
    </source>
</reference>
<name>A0A2N5PMN6_MEDGN</name>
<dbReference type="Proteomes" id="UP000234891">
    <property type="component" value="Unassembled WGS sequence"/>
</dbReference>
<dbReference type="Proteomes" id="UP001079535">
    <property type="component" value="Unassembled WGS sequence"/>
</dbReference>
<evidence type="ECO:0000313" key="6">
    <source>
        <dbReference type="EMBL" id="PLT71933.1"/>
    </source>
</evidence>
<reference evidence="5" key="3">
    <citation type="submission" date="2022-12" db="EMBL/GenBank/DDBJ databases">
        <title>Genome of R. gnavus strain RSHDN_123.</title>
        <authorList>
            <person name="Abdugheni R."/>
        </authorList>
    </citation>
    <scope>NUCLEOTIDE SEQUENCE</scope>
    <source>
        <strain evidence="5">RSHDN_123</strain>
    </source>
</reference>
<gene>
    <name evidence="7" type="ORF">CDL23_05230</name>
    <name evidence="6" type="ORF">CDL26_10440</name>
    <name evidence="5" type="ORF">O8D18_14300</name>
    <name evidence="4" type="ORF">OZZ16_13100</name>
    <name evidence="3" type="ORF">OZZ17_15515</name>
</gene>
<dbReference type="GO" id="GO:0006355">
    <property type="term" value="P:regulation of DNA-templated transcription"/>
    <property type="evidence" value="ECO:0007669"/>
    <property type="project" value="InterPro"/>
</dbReference>
<dbReference type="Gene3D" id="1.10.1220.10">
    <property type="entry name" value="Met repressor-like"/>
    <property type="match status" value="1"/>
</dbReference>
<sequence>MAQISLRVDDELKRGAEKTLNDIGLSMSTAINIFLKTVVRENRIPFELSADPFYSKENMKELERRVHAVRSGESTLKEHELIEED</sequence>
<proteinExistence type="inferred from homology"/>
<evidence type="ECO:0000313" key="9">
    <source>
        <dbReference type="Proteomes" id="UP000235093"/>
    </source>
</evidence>
<dbReference type="AlphaFoldDB" id="A0A2N5PMN6"/>
<organism evidence="7 9">
    <name type="scientific">Mediterraneibacter gnavus</name>
    <name type="common">Ruminococcus gnavus</name>
    <dbReference type="NCBI Taxonomy" id="33038"/>
    <lineage>
        <taxon>Bacteria</taxon>
        <taxon>Bacillati</taxon>
        <taxon>Bacillota</taxon>
        <taxon>Clostridia</taxon>
        <taxon>Lachnospirales</taxon>
        <taxon>Lachnospiraceae</taxon>
        <taxon>Mediterraneibacter</taxon>
    </lineage>
</organism>
<dbReference type="EMBL" id="JAPZED010000025">
    <property type="protein sequence ID" value="MCZ7695171.1"/>
    <property type="molecule type" value="Genomic_DNA"/>
</dbReference>
<dbReference type="Pfam" id="PF04221">
    <property type="entry name" value="RelB"/>
    <property type="match status" value="1"/>
</dbReference>
<dbReference type="Proteomes" id="UP001148455">
    <property type="component" value="Unassembled WGS sequence"/>
</dbReference>
<comment type="caution">
    <text evidence="7">The sequence shown here is derived from an EMBL/GenBank/DDBJ whole genome shotgun (WGS) entry which is preliminary data.</text>
</comment>
<dbReference type="RefSeq" id="WP_022038051.1">
    <property type="nucleotide sequence ID" value="NZ_BAABXV010000001.1"/>
</dbReference>
<dbReference type="Proteomes" id="UP001076974">
    <property type="component" value="Unassembled WGS sequence"/>
</dbReference>
<dbReference type="InterPro" id="IPR007337">
    <property type="entry name" value="RelB/DinJ"/>
</dbReference>